<evidence type="ECO:0000256" key="2">
    <source>
        <dbReference type="ARBA" id="ARBA00022490"/>
    </source>
</evidence>
<comment type="similarity">
    <text evidence="10">Belongs to the metallo-beta-lactamase superfamily. RNA-metabolizing metallo-beta-lactamase-like family. Bacterial RNase J subfamily.</text>
</comment>
<dbReference type="STRING" id="1817828.A2722_00110"/>
<feature type="binding site" evidence="13">
    <location>
        <position position="173"/>
    </location>
    <ligand>
        <name>Zn(2+)</name>
        <dbReference type="ChEBI" id="CHEBI:29105"/>
        <label>1</label>
        <note>catalytic</note>
    </ligand>
</feature>
<dbReference type="InterPro" id="IPR042173">
    <property type="entry name" value="RNase_J_2"/>
</dbReference>
<dbReference type="FunFam" id="3.10.20.580:FF:000001">
    <property type="entry name" value="Ribonuclease J"/>
    <property type="match status" value="1"/>
</dbReference>
<dbReference type="InterPro" id="IPR001279">
    <property type="entry name" value="Metallo-B-lactamas"/>
</dbReference>
<protein>
    <recommendedName>
        <fullName evidence="10">Ribonuclease J</fullName>
        <shortName evidence="10">RNase J</shortName>
        <ecNumber evidence="10">3.1.-.-</ecNumber>
    </recommendedName>
</protein>
<reference evidence="15 16" key="1">
    <citation type="journal article" date="2016" name="Nat. Commun.">
        <title>Thousands of microbial genomes shed light on interconnected biogeochemical processes in an aquifer system.</title>
        <authorList>
            <person name="Anantharaman K."/>
            <person name="Brown C.T."/>
            <person name="Hug L.A."/>
            <person name="Sharon I."/>
            <person name="Castelle C.J."/>
            <person name="Probst A.J."/>
            <person name="Thomas B.C."/>
            <person name="Singh A."/>
            <person name="Wilkins M.J."/>
            <person name="Karaoz U."/>
            <person name="Brodie E.L."/>
            <person name="Williams K.H."/>
            <person name="Hubbard S.S."/>
            <person name="Banfield J.F."/>
        </authorList>
    </citation>
    <scope>NUCLEOTIDE SEQUENCE [LARGE SCALE GENOMIC DNA]</scope>
</reference>
<keyword evidence="10" id="KW-0698">rRNA processing</keyword>
<comment type="caution">
    <text evidence="10">Lacks conserved residue(s) required for the propagation of feature annotation.</text>
</comment>
<dbReference type="EC" id="3.1.-.-" evidence="10"/>
<dbReference type="PANTHER" id="PTHR43694">
    <property type="entry name" value="RIBONUCLEASE J"/>
    <property type="match status" value="1"/>
</dbReference>
<keyword evidence="7 13" id="KW-0862">Zinc</keyword>
<keyword evidence="2 10" id="KW-0963">Cytoplasm</keyword>
<dbReference type="PANTHER" id="PTHR43694:SF1">
    <property type="entry name" value="RIBONUCLEASE J"/>
    <property type="match status" value="1"/>
</dbReference>
<dbReference type="Pfam" id="PF12706">
    <property type="entry name" value="Lactamase_B_2"/>
    <property type="match status" value="1"/>
</dbReference>
<dbReference type="InterPro" id="IPR030854">
    <property type="entry name" value="RNase_J_bac"/>
</dbReference>
<accession>A0A1F5PHJ0</accession>
<dbReference type="GO" id="GO:0003723">
    <property type="term" value="F:RNA binding"/>
    <property type="evidence" value="ECO:0007669"/>
    <property type="project" value="UniProtKB-UniRule"/>
</dbReference>
<dbReference type="InterPro" id="IPR041636">
    <property type="entry name" value="RNase_J_C"/>
</dbReference>
<comment type="subunit">
    <text evidence="10">Homodimer, may be a subunit of the RNA degradosome.</text>
</comment>
<dbReference type="Pfam" id="PF17770">
    <property type="entry name" value="RNase_J_C"/>
    <property type="match status" value="1"/>
</dbReference>
<dbReference type="EMBL" id="MFEO01000021">
    <property type="protein sequence ID" value="OGE89393.1"/>
    <property type="molecule type" value="Genomic_DNA"/>
</dbReference>
<name>A0A1F5PHJ0_9BACT</name>
<gene>
    <name evidence="10" type="primary">rnj</name>
    <name evidence="15" type="ORF">A2722_00110</name>
</gene>
<dbReference type="AlphaFoldDB" id="A0A1F5PHJ0"/>
<evidence type="ECO:0000256" key="13">
    <source>
        <dbReference type="PIRSR" id="PIRSR004803-3"/>
    </source>
</evidence>
<sequence>MDRGLSIQHPHTGASTLRVIPLGGVEEVGENMTIFEYENDILIVDMGFAFPDENMPGVDYIIPDTKYLQENKHKIRGVVITHGHLDHIGAVPYILPKIGDPPVFTMPLTAAFVERRLEEFHLLGRSQIHRLDIDQVLNLGTFSLRFFRLNHNIPDSMGLSIRTPAGHIIYATDWKFDHTPVDNKPSEFHKIATYGGEGVTLLMSDSTNAEVPGYSLSEKDLGETIDRVFRDAQGRIVFATFSTLINRIQQVFNSATKYDRKVVVTGRSIVASVEIAFSLGILKIPPKLIIRAEAARRLPDNKVVILSTGSQGEESASLARMARGEHKTITIKAGDTVVISASPIPGNEAAVGSVMNNMTRLGARVIYNKNLDIHSSGHAKQEDLKMMISLVKPKYFMPIHGEHHMLVAHAELAHNLGVPDANIFILDNGDAVVLREGTAKKMEHVIKTGLVFIDGLGVGDVGEVVLRDRKVMAEDGMFVVIMQIDRKTGKLANQPDIISRGFVYMKESEDLLREVKHEVRKVVETKSNKPQEPNWAYIRSRVRDQIGEFLFQRTERRPLILPVIIEV</sequence>
<dbReference type="InterPro" id="IPR055132">
    <property type="entry name" value="RNase_J_b_CASP"/>
</dbReference>
<comment type="function">
    <text evidence="10">An RNase that has 5'-3' exonuclease and possibly endonuclease activity. Involved in maturation of rRNA and in some organisms also mRNA maturation and/or decay.</text>
</comment>
<dbReference type="GO" id="GO:0005737">
    <property type="term" value="C:cytoplasm"/>
    <property type="evidence" value="ECO:0007669"/>
    <property type="project" value="UniProtKB-SubCell"/>
</dbReference>
<dbReference type="InterPro" id="IPR011108">
    <property type="entry name" value="RMMBL"/>
</dbReference>
<evidence type="ECO:0000256" key="1">
    <source>
        <dbReference type="ARBA" id="ARBA00004496"/>
    </source>
</evidence>
<dbReference type="NCBIfam" id="TIGR00649">
    <property type="entry name" value="MG423"/>
    <property type="match status" value="1"/>
</dbReference>
<dbReference type="Gene3D" id="3.10.20.580">
    <property type="match status" value="1"/>
</dbReference>
<dbReference type="SMART" id="SM00849">
    <property type="entry name" value="Lactamase_B"/>
    <property type="match status" value="1"/>
</dbReference>
<dbReference type="SUPFAM" id="SSF56281">
    <property type="entry name" value="Metallo-hydrolase/oxidoreductase"/>
    <property type="match status" value="1"/>
</dbReference>
<keyword evidence="3 10" id="KW-0540">Nuclease</keyword>
<evidence type="ECO:0000313" key="15">
    <source>
        <dbReference type="EMBL" id="OGE89393.1"/>
    </source>
</evidence>
<proteinExistence type="inferred from homology"/>
<keyword evidence="8 10" id="KW-0269">Exonuclease</keyword>
<feature type="binding site" evidence="13">
    <location>
        <position position="82"/>
    </location>
    <ligand>
        <name>Zn(2+)</name>
        <dbReference type="ChEBI" id="CHEBI:29105"/>
        <label>1</label>
        <note>catalytic</note>
    </ligand>
</feature>
<evidence type="ECO:0000256" key="3">
    <source>
        <dbReference type="ARBA" id="ARBA00022722"/>
    </source>
</evidence>
<dbReference type="Proteomes" id="UP000178377">
    <property type="component" value="Unassembled WGS sequence"/>
</dbReference>
<feature type="binding site" evidence="13">
    <location>
        <position position="400"/>
    </location>
    <ligand>
        <name>Zn(2+)</name>
        <dbReference type="ChEBI" id="CHEBI:29105"/>
        <label>1</label>
        <note>catalytic</note>
    </ligand>
</feature>
<comment type="caution">
    <text evidence="15">The sequence shown here is derived from an EMBL/GenBank/DDBJ whole genome shotgun (WGS) entry which is preliminary data.</text>
</comment>
<evidence type="ECO:0000256" key="6">
    <source>
        <dbReference type="ARBA" id="ARBA00022801"/>
    </source>
</evidence>
<evidence type="ECO:0000256" key="8">
    <source>
        <dbReference type="ARBA" id="ARBA00022839"/>
    </source>
</evidence>
<feature type="binding site" evidence="13">
    <location>
        <position position="454"/>
    </location>
    <ligand>
        <name>Ca(2+)</name>
        <dbReference type="ChEBI" id="CHEBI:29108"/>
    </ligand>
</feature>
<evidence type="ECO:0000256" key="10">
    <source>
        <dbReference type="HAMAP-Rule" id="MF_01491"/>
    </source>
</evidence>
<feature type="binding site" evidence="13">
    <location>
        <position position="151"/>
    </location>
    <ligand>
        <name>Zn(2+)</name>
        <dbReference type="ChEBI" id="CHEBI:29105"/>
        <label>1</label>
        <note>catalytic</note>
    </ligand>
</feature>
<feature type="binding site" evidence="13">
    <location>
        <position position="86"/>
    </location>
    <ligand>
        <name>Zn(2+)</name>
        <dbReference type="ChEBI" id="CHEBI:29105"/>
        <label>1</label>
        <note>catalytic</note>
    </ligand>
</feature>
<dbReference type="PIRSF" id="PIRSF004803">
    <property type="entry name" value="RnjA"/>
    <property type="match status" value="1"/>
</dbReference>
<dbReference type="HAMAP" id="MF_01491">
    <property type="entry name" value="RNase_J_bact"/>
    <property type="match status" value="1"/>
</dbReference>
<dbReference type="Pfam" id="PF07521">
    <property type="entry name" value="RMMBL"/>
    <property type="match status" value="1"/>
</dbReference>
<evidence type="ECO:0000313" key="16">
    <source>
        <dbReference type="Proteomes" id="UP000178377"/>
    </source>
</evidence>
<keyword evidence="13" id="KW-0106">Calcium</keyword>
<dbReference type="Gene3D" id="3.60.15.10">
    <property type="entry name" value="Ribonuclease Z/Hydroxyacylglutathione hydrolase-like"/>
    <property type="match status" value="1"/>
</dbReference>
<feature type="binding site" evidence="12">
    <location>
        <begin position="374"/>
        <end position="378"/>
    </location>
    <ligand>
        <name>substrate</name>
    </ligand>
</feature>
<evidence type="ECO:0000256" key="12">
    <source>
        <dbReference type="PIRSR" id="PIRSR004803-2"/>
    </source>
</evidence>
<dbReference type="InterPro" id="IPR004613">
    <property type="entry name" value="RNase_J"/>
</dbReference>
<evidence type="ECO:0000256" key="5">
    <source>
        <dbReference type="ARBA" id="ARBA00022759"/>
    </source>
</evidence>
<evidence type="ECO:0000256" key="4">
    <source>
        <dbReference type="ARBA" id="ARBA00022723"/>
    </source>
</evidence>
<dbReference type="InterPro" id="IPR001587">
    <property type="entry name" value="RNase_J_CS"/>
</dbReference>
<keyword evidence="6 10" id="KW-0378">Hydrolase</keyword>
<feature type="binding site" evidence="13">
    <location>
        <position position="57"/>
    </location>
    <ligand>
        <name>Ca(2+)</name>
        <dbReference type="ChEBI" id="CHEBI:29108"/>
    </ligand>
</feature>
<keyword evidence="5 10" id="KW-0255">Endonuclease</keyword>
<dbReference type="GO" id="GO:0006364">
    <property type="term" value="P:rRNA processing"/>
    <property type="evidence" value="ECO:0007669"/>
    <property type="project" value="UniProtKB-UniRule"/>
</dbReference>
<dbReference type="InterPro" id="IPR036866">
    <property type="entry name" value="RibonucZ/Hydroxyglut_hydro"/>
</dbReference>
<evidence type="ECO:0000256" key="9">
    <source>
        <dbReference type="ARBA" id="ARBA00022884"/>
    </source>
</evidence>
<evidence type="ECO:0000259" key="14">
    <source>
        <dbReference type="SMART" id="SM00849"/>
    </source>
</evidence>
<feature type="active site" description="Proton acceptor" evidence="11">
    <location>
        <position position="378"/>
    </location>
</feature>
<dbReference type="GO" id="GO:0004521">
    <property type="term" value="F:RNA endonuclease activity"/>
    <property type="evidence" value="ECO:0007669"/>
    <property type="project" value="UniProtKB-UniRule"/>
</dbReference>
<dbReference type="PROSITE" id="PS01292">
    <property type="entry name" value="UPF0036"/>
    <property type="match status" value="1"/>
</dbReference>
<dbReference type="GO" id="GO:0004534">
    <property type="term" value="F:5'-3' RNA exonuclease activity"/>
    <property type="evidence" value="ECO:0007669"/>
    <property type="project" value="UniProtKB-UniRule"/>
</dbReference>
<organism evidence="15 16">
    <name type="scientific">Candidatus Doudnabacteria bacterium RIFCSPHIGHO2_01_FULL_50_11</name>
    <dbReference type="NCBI Taxonomy" id="1817828"/>
    <lineage>
        <taxon>Bacteria</taxon>
        <taxon>Candidatus Doudnaibacteriota</taxon>
    </lineage>
</organism>
<feature type="binding site" evidence="13">
    <location>
        <position position="87"/>
    </location>
    <ligand>
        <name>Zn(2+)</name>
        <dbReference type="ChEBI" id="CHEBI:29105"/>
        <label>1</label>
        <note>catalytic</note>
    </ligand>
</feature>
<feature type="active site" description="Proton donor" evidence="11">
    <location>
        <position position="205"/>
    </location>
</feature>
<evidence type="ECO:0000256" key="7">
    <source>
        <dbReference type="ARBA" id="ARBA00022833"/>
    </source>
</evidence>
<feature type="binding site" evidence="13">
    <location>
        <position position="59"/>
    </location>
    <ligand>
        <name>Ca(2+)</name>
        <dbReference type="ChEBI" id="CHEBI:29108"/>
    </ligand>
</feature>
<comment type="subcellular location">
    <subcellularLocation>
        <location evidence="1 10">Cytoplasm</location>
    </subcellularLocation>
</comment>
<evidence type="ECO:0000256" key="11">
    <source>
        <dbReference type="PIRSR" id="PIRSR004803-1"/>
    </source>
</evidence>
<keyword evidence="9 10" id="KW-0694">RNA-binding</keyword>
<comment type="cofactor">
    <cofactor evidence="13">
        <name>Ca(2+)</name>
        <dbReference type="ChEBI" id="CHEBI:29108"/>
    </cofactor>
    <text evidence="13">Binds 1 Ca(2+) cation per subunit. Seen in 1 crystal structure, it is not clear if it is physiologically important.</text>
</comment>
<dbReference type="GO" id="GO:0008270">
    <property type="term" value="F:zinc ion binding"/>
    <property type="evidence" value="ECO:0007669"/>
    <property type="project" value="InterPro"/>
</dbReference>
<feature type="binding site" evidence="13">
    <location>
        <position position="84"/>
    </location>
    <ligand>
        <name>Zn(2+)</name>
        <dbReference type="ChEBI" id="CHEBI:29105"/>
        <label>1</label>
        <note>catalytic</note>
    </ligand>
</feature>
<feature type="domain" description="Metallo-beta-lactamase" evidence="14">
    <location>
        <begin position="29"/>
        <end position="225"/>
    </location>
</feature>
<keyword evidence="4 13" id="KW-0479">Metal-binding</keyword>
<dbReference type="Pfam" id="PF22505">
    <property type="entry name" value="RNase_J_b_CASP"/>
    <property type="match status" value="1"/>
</dbReference>
<dbReference type="Gene3D" id="3.40.50.10710">
    <property type="entry name" value="Metallo-hydrolase/oxidoreductase"/>
    <property type="match status" value="1"/>
</dbReference>
<dbReference type="CDD" id="cd07714">
    <property type="entry name" value="RNaseJ_MBL-fold"/>
    <property type="match status" value="1"/>
</dbReference>
<comment type="cofactor">
    <cofactor evidence="13">
        <name>Zn(2+)</name>
        <dbReference type="ChEBI" id="CHEBI:29105"/>
    </cofactor>
    <text evidence="13">Binds 2 Zn(2+) ions per subunit. It is not clear if Zn(2+) or Mg(2+) is physiologically important.</text>
</comment>